<sequence length="506" mass="57851">MAGKQEEEVASLKVEFAGRCRIVELGENGSGFIRSITLQPKNMDLTIKFQLKDTYPTTIPKISIRSSSLEENDINGLVEALDNKAKSCIKEPMITELMTLAETWLNEQGVGKGTKPKTNNHKHQKKNRKKKIKENSDDIDTKQASMKTSADVIKRIQWDSDLPQEEFLVGYMDRFIGIQEKYFSAFSWEDIASVDYNVLAIPKHRIEYFKYKDLKVWDKPTRLDNVFGSLGSGKTIKNIIDNYEEEYETWLKNHPKDESEEKTNEDKKKDCNGDDNSTDEDDSDDDGIVVSLDSASINTESRCLYLDHLKRPTHFIALRIIDAEAVQKMTEVQTLITDQKPQLKAGCMPAACFHITLCTLGLDRAEQILKACDVLKNNQSELCKLKPSESLKIIGVDNFYNRTVFAKIKYPRMFLDFVDHLKQCFRNAGIEIRDNYGFVPHATILKISKQEARQLGSKFLVSNLYHNYKEGNLGSQYMNSICLCAMGDQRQEDGFWVSQHDLKLDS</sequence>
<dbReference type="EMBL" id="JAZGQO010000010">
    <property type="protein sequence ID" value="KAK6176356.1"/>
    <property type="molecule type" value="Genomic_DNA"/>
</dbReference>
<dbReference type="InterPro" id="IPR009097">
    <property type="entry name" value="Cyclic_Pdiesterase"/>
</dbReference>
<feature type="compositionally biased region" description="Basic residues" evidence="1">
    <location>
        <begin position="114"/>
        <end position="132"/>
    </location>
</feature>
<dbReference type="Gene3D" id="3.10.110.10">
    <property type="entry name" value="Ubiquitin Conjugating Enzyme"/>
    <property type="match status" value="1"/>
</dbReference>
<gene>
    <name evidence="3" type="ORF">SNE40_014656</name>
</gene>
<keyword evidence="4" id="KW-1185">Reference proteome</keyword>
<dbReference type="InterPro" id="IPR042653">
    <property type="entry name" value="Leng9"/>
</dbReference>
<protein>
    <recommendedName>
        <fullName evidence="2">RWD domain-containing protein</fullName>
    </recommendedName>
</protein>
<feature type="compositionally biased region" description="Basic and acidic residues" evidence="1">
    <location>
        <begin position="253"/>
        <end position="272"/>
    </location>
</feature>
<dbReference type="SMART" id="SM00591">
    <property type="entry name" value="RWD"/>
    <property type="match status" value="1"/>
</dbReference>
<dbReference type="Pfam" id="PF04457">
    <property type="entry name" value="MJ1316"/>
    <property type="match status" value="1"/>
</dbReference>
<accession>A0AAN8JE10</accession>
<dbReference type="PROSITE" id="PS50908">
    <property type="entry name" value="RWD"/>
    <property type="match status" value="1"/>
</dbReference>
<dbReference type="PANTHER" id="PTHR46729:SF1">
    <property type="entry name" value="LEUKOCYTE RECEPTOR CLUSTER MEMBER 9"/>
    <property type="match status" value="1"/>
</dbReference>
<evidence type="ECO:0000313" key="4">
    <source>
        <dbReference type="Proteomes" id="UP001347796"/>
    </source>
</evidence>
<feature type="domain" description="RWD" evidence="2">
    <location>
        <begin position="7"/>
        <end position="108"/>
    </location>
</feature>
<feature type="compositionally biased region" description="Acidic residues" evidence="1">
    <location>
        <begin position="276"/>
        <end position="287"/>
    </location>
</feature>
<dbReference type="InterPro" id="IPR006575">
    <property type="entry name" value="RWD_dom"/>
</dbReference>
<dbReference type="InterPro" id="IPR040459">
    <property type="entry name" value="MJ1316"/>
</dbReference>
<dbReference type="InterPro" id="IPR019510">
    <property type="entry name" value="AKAP7-like_phosphoesterase"/>
</dbReference>
<dbReference type="Pfam" id="PF10469">
    <property type="entry name" value="AKAP7_NLS"/>
    <property type="match status" value="1"/>
</dbReference>
<evidence type="ECO:0000259" key="2">
    <source>
        <dbReference type="PROSITE" id="PS50908"/>
    </source>
</evidence>
<comment type="caution">
    <text evidence="3">The sequence shown here is derived from an EMBL/GenBank/DDBJ whole genome shotgun (WGS) entry which is preliminary data.</text>
</comment>
<evidence type="ECO:0000256" key="1">
    <source>
        <dbReference type="SAM" id="MobiDB-lite"/>
    </source>
</evidence>
<feature type="region of interest" description="Disordered" evidence="1">
    <location>
        <begin position="253"/>
        <end position="287"/>
    </location>
</feature>
<name>A0AAN8JE10_PATCE</name>
<dbReference type="SUPFAM" id="SSF55144">
    <property type="entry name" value="LigT-like"/>
    <property type="match status" value="1"/>
</dbReference>
<feature type="region of interest" description="Disordered" evidence="1">
    <location>
        <begin position="109"/>
        <end position="143"/>
    </location>
</feature>
<dbReference type="Pfam" id="PF05773">
    <property type="entry name" value="RWD"/>
    <property type="match status" value="1"/>
</dbReference>
<dbReference type="InterPro" id="IPR016135">
    <property type="entry name" value="UBQ-conjugating_enzyme/RWD"/>
</dbReference>
<dbReference type="PANTHER" id="PTHR46729">
    <property type="entry name" value="LEUKOCYTE RECEPTOR CLUSTER MEMBER 9"/>
    <property type="match status" value="1"/>
</dbReference>
<evidence type="ECO:0000313" key="3">
    <source>
        <dbReference type="EMBL" id="KAK6176356.1"/>
    </source>
</evidence>
<dbReference type="AlphaFoldDB" id="A0AAN8JE10"/>
<dbReference type="Proteomes" id="UP001347796">
    <property type="component" value="Unassembled WGS sequence"/>
</dbReference>
<reference evidence="3 4" key="1">
    <citation type="submission" date="2024-01" db="EMBL/GenBank/DDBJ databases">
        <title>The genome of the rayed Mediterranean limpet Patella caerulea (Linnaeus, 1758).</title>
        <authorList>
            <person name="Anh-Thu Weber A."/>
            <person name="Halstead-Nussloch G."/>
        </authorList>
    </citation>
    <scope>NUCLEOTIDE SEQUENCE [LARGE SCALE GENOMIC DNA]</scope>
    <source>
        <strain evidence="3">AATW-2023a</strain>
        <tissue evidence="3">Whole specimen</tissue>
    </source>
</reference>
<organism evidence="3 4">
    <name type="scientific">Patella caerulea</name>
    <name type="common">Rayed Mediterranean limpet</name>
    <dbReference type="NCBI Taxonomy" id="87958"/>
    <lineage>
        <taxon>Eukaryota</taxon>
        <taxon>Metazoa</taxon>
        <taxon>Spiralia</taxon>
        <taxon>Lophotrochozoa</taxon>
        <taxon>Mollusca</taxon>
        <taxon>Gastropoda</taxon>
        <taxon>Patellogastropoda</taxon>
        <taxon>Patelloidea</taxon>
        <taxon>Patellidae</taxon>
        <taxon>Patella</taxon>
    </lineage>
</organism>
<proteinExistence type="predicted"/>
<dbReference type="SUPFAM" id="SSF54495">
    <property type="entry name" value="UBC-like"/>
    <property type="match status" value="1"/>
</dbReference>
<dbReference type="Gene3D" id="3.90.1140.10">
    <property type="entry name" value="Cyclic phosphodiesterase"/>
    <property type="match status" value="1"/>
</dbReference>